<evidence type="ECO:0000313" key="11">
    <source>
        <dbReference type="EMBL" id="MFC5177779.1"/>
    </source>
</evidence>
<dbReference type="Proteomes" id="UP001596087">
    <property type="component" value="Unassembled WGS sequence"/>
</dbReference>
<feature type="transmembrane region" description="Helical" evidence="8">
    <location>
        <begin position="96"/>
        <end position="118"/>
    </location>
</feature>
<keyword evidence="12" id="KW-1185">Reference proteome</keyword>
<gene>
    <name evidence="11" type="ORF">ACFPGP_13945</name>
</gene>
<evidence type="ECO:0000256" key="9">
    <source>
        <dbReference type="SAM" id="MobiDB-lite"/>
    </source>
</evidence>
<evidence type="ECO:0000256" key="2">
    <source>
        <dbReference type="ARBA" id="ARBA00007069"/>
    </source>
</evidence>
<evidence type="ECO:0000256" key="8">
    <source>
        <dbReference type="RuleBase" id="RU363032"/>
    </source>
</evidence>
<evidence type="ECO:0000256" key="3">
    <source>
        <dbReference type="ARBA" id="ARBA00022448"/>
    </source>
</evidence>
<dbReference type="Pfam" id="PF00528">
    <property type="entry name" value="BPD_transp_1"/>
    <property type="match status" value="1"/>
</dbReference>
<evidence type="ECO:0000256" key="4">
    <source>
        <dbReference type="ARBA" id="ARBA00022475"/>
    </source>
</evidence>
<keyword evidence="5 8" id="KW-0812">Transmembrane</keyword>
<evidence type="ECO:0000313" key="12">
    <source>
        <dbReference type="Proteomes" id="UP001596087"/>
    </source>
</evidence>
<keyword evidence="7 8" id="KW-0472">Membrane</keyword>
<keyword evidence="6 8" id="KW-1133">Transmembrane helix</keyword>
<evidence type="ECO:0000256" key="7">
    <source>
        <dbReference type="ARBA" id="ARBA00023136"/>
    </source>
</evidence>
<dbReference type="InterPro" id="IPR000515">
    <property type="entry name" value="MetI-like"/>
</dbReference>
<name>A0ABW0BKC7_9ACTN</name>
<keyword evidence="3 8" id="KW-0813">Transport</keyword>
<feature type="domain" description="ABC transmembrane type-1" evidence="10">
    <location>
        <begin position="92"/>
        <end position="283"/>
    </location>
</feature>
<dbReference type="SUPFAM" id="SSF161098">
    <property type="entry name" value="MetI-like"/>
    <property type="match status" value="1"/>
</dbReference>
<feature type="transmembrane region" description="Helical" evidence="8">
    <location>
        <begin position="130"/>
        <end position="151"/>
    </location>
</feature>
<accession>A0ABW0BKC7</accession>
<feature type="transmembrane region" description="Helical" evidence="8">
    <location>
        <begin position="210"/>
        <end position="231"/>
    </location>
</feature>
<evidence type="ECO:0000256" key="5">
    <source>
        <dbReference type="ARBA" id="ARBA00022692"/>
    </source>
</evidence>
<keyword evidence="4" id="KW-1003">Cell membrane</keyword>
<proteinExistence type="inferred from homology"/>
<dbReference type="EMBL" id="JBHSKD010000018">
    <property type="protein sequence ID" value="MFC5177779.1"/>
    <property type="molecule type" value="Genomic_DNA"/>
</dbReference>
<dbReference type="PANTHER" id="PTHR43848:SF2">
    <property type="entry name" value="PUTRESCINE TRANSPORT SYSTEM PERMEASE PROTEIN POTI"/>
    <property type="match status" value="1"/>
</dbReference>
<dbReference type="Gene3D" id="1.10.3720.10">
    <property type="entry name" value="MetI-like"/>
    <property type="match status" value="1"/>
</dbReference>
<dbReference type="InterPro" id="IPR051789">
    <property type="entry name" value="Bact_Polyamine_Transport"/>
</dbReference>
<reference evidence="12" key="1">
    <citation type="journal article" date="2019" name="Int. J. Syst. Evol. Microbiol.">
        <title>The Global Catalogue of Microorganisms (GCM) 10K type strain sequencing project: providing services to taxonomists for standard genome sequencing and annotation.</title>
        <authorList>
            <consortium name="The Broad Institute Genomics Platform"/>
            <consortium name="The Broad Institute Genome Sequencing Center for Infectious Disease"/>
            <person name="Wu L."/>
            <person name="Ma J."/>
        </authorList>
    </citation>
    <scope>NUCLEOTIDE SEQUENCE [LARGE SCALE GENOMIC DNA]</scope>
    <source>
        <strain evidence="12">DFY41</strain>
    </source>
</reference>
<dbReference type="PANTHER" id="PTHR43848">
    <property type="entry name" value="PUTRESCINE TRANSPORT SYSTEM PERMEASE PROTEIN POTI"/>
    <property type="match status" value="1"/>
</dbReference>
<evidence type="ECO:0000256" key="1">
    <source>
        <dbReference type="ARBA" id="ARBA00004651"/>
    </source>
</evidence>
<comment type="caution">
    <text evidence="11">The sequence shown here is derived from an EMBL/GenBank/DDBJ whole genome shotgun (WGS) entry which is preliminary data.</text>
</comment>
<feature type="transmembrane region" description="Helical" evidence="8">
    <location>
        <begin position="264"/>
        <end position="287"/>
    </location>
</feature>
<feature type="compositionally biased region" description="Basic and acidic residues" evidence="9">
    <location>
        <begin position="1"/>
        <end position="10"/>
    </location>
</feature>
<evidence type="ECO:0000259" key="10">
    <source>
        <dbReference type="PROSITE" id="PS50928"/>
    </source>
</evidence>
<dbReference type="RefSeq" id="WP_378591100.1">
    <property type="nucleotide sequence ID" value="NZ_JBHSKD010000018.1"/>
</dbReference>
<protein>
    <submittedName>
        <fullName evidence="11">ABC transporter permease</fullName>
    </submittedName>
</protein>
<comment type="similarity">
    <text evidence="2">Belongs to the binding-protein-dependent transport system permease family. CysTW subfamily.</text>
</comment>
<dbReference type="InterPro" id="IPR035906">
    <property type="entry name" value="MetI-like_sf"/>
</dbReference>
<feature type="transmembrane region" description="Helical" evidence="8">
    <location>
        <begin position="157"/>
        <end position="181"/>
    </location>
</feature>
<dbReference type="PROSITE" id="PS50928">
    <property type="entry name" value="ABC_TM1"/>
    <property type="match status" value="1"/>
</dbReference>
<organism evidence="11 12">
    <name type="scientific">Nocardioides taihuensis</name>
    <dbReference type="NCBI Taxonomy" id="1835606"/>
    <lineage>
        <taxon>Bacteria</taxon>
        <taxon>Bacillati</taxon>
        <taxon>Actinomycetota</taxon>
        <taxon>Actinomycetes</taxon>
        <taxon>Propionibacteriales</taxon>
        <taxon>Nocardioidaceae</taxon>
        <taxon>Nocardioides</taxon>
    </lineage>
</organism>
<feature type="region of interest" description="Disordered" evidence="9">
    <location>
        <begin position="1"/>
        <end position="23"/>
    </location>
</feature>
<evidence type="ECO:0000256" key="6">
    <source>
        <dbReference type="ARBA" id="ARBA00022989"/>
    </source>
</evidence>
<comment type="subcellular location">
    <subcellularLocation>
        <location evidence="1 8">Cell membrane</location>
        <topology evidence="1 8">Multi-pass membrane protein</topology>
    </subcellularLocation>
</comment>
<dbReference type="CDD" id="cd06261">
    <property type="entry name" value="TM_PBP2"/>
    <property type="match status" value="1"/>
</dbReference>
<sequence>MTATDVRRDASAAPRPSTRRRVPPWRNPWRKPYVLATLTWAYILWSLLPVLVAVQFSFNDGRSRSTWQGFSTQWYCCAEGSIGEDQSLLQSLQNSLTLGLLTVLVATPLGVMLAMGLTRWRSRSSKVANGIAMIPLVTPEIVVGSALYLVMVNLYTFVPLGLPAMLLGHVTFSVSYVVVIVRSRLLAIGRDYEEASQDLGASPLQAIRTVLVPLLMPSIFASAMIVFATSLDDFVVSQFLFGDAANATVPIKLYNAVRSSPTPALNALATLLLVASFLALLLAYVGLRARRRGSDRSALEDLADYG</sequence>
<feature type="transmembrane region" description="Helical" evidence="8">
    <location>
        <begin position="33"/>
        <end position="58"/>
    </location>
</feature>